<sequence length="116" mass="12616">MRTLILLLCTSASLVGALPPKGCTSCMMVLIERHPYSGIVETQKMVDGTGCFVQKLKCRGNKSNAETFVQFNQGSNGFLAHGDQEVKLECSNDGHWLLVHNEEKGINVESVACLST</sequence>
<dbReference type="SMART" id="SM01048">
    <property type="entry name" value="C6"/>
    <property type="match status" value="1"/>
</dbReference>
<evidence type="ECO:0000313" key="4">
    <source>
        <dbReference type="Proteomes" id="UP001303046"/>
    </source>
</evidence>
<keyword evidence="1" id="KW-0732">Signal</keyword>
<gene>
    <name evidence="3" type="primary">Necator_chrV.g20398</name>
    <name evidence="3" type="ORF">RB195_015605</name>
</gene>
<dbReference type="InterPro" id="IPR002601">
    <property type="entry name" value="C6_domain"/>
</dbReference>
<dbReference type="EMBL" id="JAVFWL010000005">
    <property type="protein sequence ID" value="KAK6757885.1"/>
    <property type="molecule type" value="Genomic_DNA"/>
</dbReference>
<dbReference type="Proteomes" id="UP001303046">
    <property type="component" value="Unassembled WGS sequence"/>
</dbReference>
<name>A0ABR1E5K1_NECAM</name>
<reference evidence="3 4" key="1">
    <citation type="submission" date="2023-08" db="EMBL/GenBank/DDBJ databases">
        <title>A Necator americanus chromosomal reference genome.</title>
        <authorList>
            <person name="Ilik V."/>
            <person name="Petrzelkova K.J."/>
            <person name="Pardy F."/>
            <person name="Fuh T."/>
            <person name="Niatou-Singa F.S."/>
            <person name="Gouil Q."/>
            <person name="Baker L."/>
            <person name="Ritchie M.E."/>
            <person name="Jex A.R."/>
            <person name="Gazzola D."/>
            <person name="Li H."/>
            <person name="Toshio Fujiwara R."/>
            <person name="Zhan B."/>
            <person name="Aroian R.V."/>
            <person name="Pafco B."/>
            <person name="Schwarz E.M."/>
        </authorList>
    </citation>
    <scope>NUCLEOTIDE SEQUENCE [LARGE SCALE GENOMIC DNA]</scope>
    <source>
        <strain evidence="3 4">Aroian</strain>
        <tissue evidence="3">Whole animal</tissue>
    </source>
</reference>
<evidence type="ECO:0000259" key="2">
    <source>
        <dbReference type="SMART" id="SM01048"/>
    </source>
</evidence>
<evidence type="ECO:0000256" key="1">
    <source>
        <dbReference type="SAM" id="SignalP"/>
    </source>
</evidence>
<comment type="caution">
    <text evidence="3">The sequence shown here is derived from an EMBL/GenBank/DDBJ whole genome shotgun (WGS) entry which is preliminary data.</text>
</comment>
<protein>
    <recommendedName>
        <fullName evidence="2">C6 domain-containing protein</fullName>
    </recommendedName>
</protein>
<organism evidence="3 4">
    <name type="scientific">Necator americanus</name>
    <name type="common">Human hookworm</name>
    <dbReference type="NCBI Taxonomy" id="51031"/>
    <lineage>
        <taxon>Eukaryota</taxon>
        <taxon>Metazoa</taxon>
        <taxon>Ecdysozoa</taxon>
        <taxon>Nematoda</taxon>
        <taxon>Chromadorea</taxon>
        <taxon>Rhabditida</taxon>
        <taxon>Rhabditina</taxon>
        <taxon>Rhabditomorpha</taxon>
        <taxon>Strongyloidea</taxon>
        <taxon>Ancylostomatidae</taxon>
        <taxon>Bunostominae</taxon>
        <taxon>Necator</taxon>
    </lineage>
</organism>
<keyword evidence="4" id="KW-1185">Reference proteome</keyword>
<proteinExistence type="predicted"/>
<accession>A0ABR1E5K1</accession>
<feature type="chain" id="PRO_5045797550" description="C6 domain-containing protein" evidence="1">
    <location>
        <begin position="18"/>
        <end position="116"/>
    </location>
</feature>
<evidence type="ECO:0000313" key="3">
    <source>
        <dbReference type="EMBL" id="KAK6757885.1"/>
    </source>
</evidence>
<feature type="signal peptide" evidence="1">
    <location>
        <begin position="1"/>
        <end position="17"/>
    </location>
</feature>
<feature type="domain" description="C6" evidence="2">
    <location>
        <begin position="23"/>
        <end position="113"/>
    </location>
</feature>
<dbReference type="Pfam" id="PF01681">
    <property type="entry name" value="C6"/>
    <property type="match status" value="1"/>
</dbReference>